<feature type="transmembrane region" description="Helical" evidence="11">
    <location>
        <begin position="152"/>
        <end position="178"/>
    </location>
</feature>
<evidence type="ECO:0000256" key="7">
    <source>
        <dbReference type="ARBA" id="ARBA00022903"/>
    </source>
</evidence>
<comment type="caution">
    <text evidence="11">Lacks conserved residue(s) required for the propagation of feature annotation.</text>
</comment>
<comment type="similarity">
    <text evidence="2 11">Belongs to the ABC-2 integral membrane protein family.</text>
</comment>
<gene>
    <name evidence="13" type="ORF">A1332_09460</name>
</gene>
<dbReference type="GO" id="GO:0043190">
    <property type="term" value="C:ATP-binding cassette (ABC) transporter complex"/>
    <property type="evidence" value="ECO:0007669"/>
    <property type="project" value="InterPro"/>
</dbReference>
<dbReference type="RefSeq" id="WP_064007667.1">
    <property type="nucleotide sequence ID" value="NZ_LUUG01000052.1"/>
</dbReference>
<dbReference type="PIRSF" id="PIRSF006648">
    <property type="entry name" value="DrrB"/>
    <property type="match status" value="1"/>
</dbReference>
<protein>
    <recommendedName>
        <fullName evidence="11">Transport permease protein</fullName>
    </recommendedName>
</protein>
<proteinExistence type="inferred from homology"/>
<dbReference type="PANTHER" id="PTHR30413:SF10">
    <property type="entry name" value="CAPSULE POLYSACCHARIDE EXPORT INNER-MEMBRANE PROTEIN CTRC"/>
    <property type="match status" value="1"/>
</dbReference>
<comment type="subcellular location">
    <subcellularLocation>
        <location evidence="11">Cell inner membrane</location>
        <topology evidence="11">Multi-pass membrane protein</topology>
    </subcellularLocation>
    <subcellularLocation>
        <location evidence="1">Cell membrane</location>
        <topology evidence="1">Multi-pass membrane protein</topology>
    </subcellularLocation>
</comment>
<evidence type="ECO:0000313" key="13">
    <source>
        <dbReference type="EMBL" id="OAI07093.1"/>
    </source>
</evidence>
<dbReference type="InterPro" id="IPR000412">
    <property type="entry name" value="ABC_2_transport"/>
</dbReference>
<dbReference type="AlphaFoldDB" id="A0A177MP47"/>
<feature type="domain" description="ABC transmembrane type-2" evidence="12">
    <location>
        <begin position="37"/>
        <end position="261"/>
    </location>
</feature>
<feature type="transmembrane region" description="Helical" evidence="11">
    <location>
        <begin position="38"/>
        <end position="59"/>
    </location>
</feature>
<feature type="transmembrane region" description="Helical" evidence="11">
    <location>
        <begin position="184"/>
        <end position="203"/>
    </location>
</feature>
<evidence type="ECO:0000256" key="11">
    <source>
        <dbReference type="RuleBase" id="RU361157"/>
    </source>
</evidence>
<comment type="caution">
    <text evidence="13">The sequence shown here is derived from an EMBL/GenBank/DDBJ whole genome shotgun (WGS) entry which is preliminary data.</text>
</comment>
<reference evidence="13 14" key="1">
    <citation type="submission" date="2016-03" db="EMBL/GenBank/DDBJ databases">
        <authorList>
            <person name="Ploux O."/>
        </authorList>
    </citation>
    <scope>NUCLEOTIDE SEQUENCE [LARGE SCALE GENOMIC DNA]</scope>
    <source>
        <strain evidence="13 14">R-45363</strain>
    </source>
</reference>
<dbReference type="Pfam" id="PF01061">
    <property type="entry name" value="ABC2_membrane"/>
    <property type="match status" value="1"/>
</dbReference>
<accession>A0A177MP47</accession>
<keyword evidence="9" id="KW-0625">Polysaccharide transport</keyword>
<evidence type="ECO:0000256" key="9">
    <source>
        <dbReference type="ARBA" id="ARBA00023047"/>
    </source>
</evidence>
<evidence type="ECO:0000256" key="6">
    <source>
        <dbReference type="ARBA" id="ARBA00022692"/>
    </source>
</evidence>
<dbReference type="GO" id="GO:0015920">
    <property type="term" value="P:lipopolysaccharide transport"/>
    <property type="evidence" value="ECO:0007669"/>
    <property type="project" value="TreeGrafter"/>
</dbReference>
<evidence type="ECO:0000256" key="4">
    <source>
        <dbReference type="ARBA" id="ARBA00022475"/>
    </source>
</evidence>
<keyword evidence="10 11" id="KW-0472">Membrane</keyword>
<keyword evidence="3 11" id="KW-0813">Transport</keyword>
<dbReference type="GO" id="GO:0140359">
    <property type="term" value="F:ABC-type transporter activity"/>
    <property type="evidence" value="ECO:0007669"/>
    <property type="project" value="InterPro"/>
</dbReference>
<dbReference type="PRINTS" id="PR00164">
    <property type="entry name" value="ABC2TRNSPORT"/>
</dbReference>
<evidence type="ECO:0000256" key="2">
    <source>
        <dbReference type="ARBA" id="ARBA00007783"/>
    </source>
</evidence>
<dbReference type="InterPro" id="IPR047817">
    <property type="entry name" value="ABC2_TM_bact-type"/>
</dbReference>
<evidence type="ECO:0000256" key="8">
    <source>
        <dbReference type="ARBA" id="ARBA00022989"/>
    </source>
</evidence>
<keyword evidence="4 11" id="KW-1003">Cell membrane</keyword>
<organism evidence="13 14">
    <name type="scientific">Methylomonas methanica</name>
    <dbReference type="NCBI Taxonomy" id="421"/>
    <lineage>
        <taxon>Bacteria</taxon>
        <taxon>Pseudomonadati</taxon>
        <taxon>Pseudomonadota</taxon>
        <taxon>Gammaproteobacteria</taxon>
        <taxon>Methylococcales</taxon>
        <taxon>Methylococcaceae</taxon>
        <taxon>Methylomonas</taxon>
    </lineage>
</organism>
<keyword evidence="5" id="KW-0762">Sugar transport</keyword>
<keyword evidence="6 11" id="KW-0812">Transmembrane</keyword>
<evidence type="ECO:0000256" key="10">
    <source>
        <dbReference type="ARBA" id="ARBA00023136"/>
    </source>
</evidence>
<evidence type="ECO:0000256" key="5">
    <source>
        <dbReference type="ARBA" id="ARBA00022597"/>
    </source>
</evidence>
<dbReference type="OrthoDB" id="9786910at2"/>
<dbReference type="Proteomes" id="UP000078090">
    <property type="component" value="Unassembled WGS sequence"/>
</dbReference>
<dbReference type="PANTHER" id="PTHR30413">
    <property type="entry name" value="INNER MEMBRANE TRANSPORT PERMEASE"/>
    <property type="match status" value="1"/>
</dbReference>
<keyword evidence="8 11" id="KW-1133">Transmembrane helix</keyword>
<dbReference type="EMBL" id="LUUG01000052">
    <property type="protein sequence ID" value="OAI07093.1"/>
    <property type="molecule type" value="Genomic_DNA"/>
</dbReference>
<feature type="transmembrane region" description="Helical" evidence="11">
    <location>
        <begin position="234"/>
        <end position="258"/>
    </location>
</feature>
<dbReference type="GO" id="GO:0015774">
    <property type="term" value="P:polysaccharide transport"/>
    <property type="evidence" value="ECO:0007669"/>
    <property type="project" value="UniProtKB-KW"/>
</dbReference>
<name>A0A177MP47_METMH</name>
<dbReference type="PROSITE" id="PS51012">
    <property type="entry name" value="ABC_TM2"/>
    <property type="match status" value="1"/>
</dbReference>
<evidence type="ECO:0000256" key="1">
    <source>
        <dbReference type="ARBA" id="ARBA00004651"/>
    </source>
</evidence>
<keyword evidence="7" id="KW-0972">Capsule biogenesis/degradation</keyword>
<evidence type="ECO:0000313" key="14">
    <source>
        <dbReference type="Proteomes" id="UP000078090"/>
    </source>
</evidence>
<evidence type="ECO:0000259" key="12">
    <source>
        <dbReference type="PROSITE" id="PS51012"/>
    </source>
</evidence>
<feature type="transmembrane region" description="Helical" evidence="11">
    <location>
        <begin position="121"/>
        <end position="140"/>
    </location>
</feature>
<sequence length="269" mass="30261">MKPFSVGSGIASLYQNRDLLRSLVGRELQAKYRATTLGFLWVVIYPLMMLAVYSFVFGVIFGSRWRGQGDIWEFVEMLYCGLIVHALFSETVSKAPGIIVNNPNYVKKVVFPLELLPVGNLLTSLFNSLIGFGLLLVFVLAERLCINWTAIFAPLVLIPIMLYAIGFAWFLAALGVFFRDIEQFIGILMSMLLFLSPVFYATSAAPEFAQKLMIFNPLTYGIEEMRNVLLNGEVLRLMPWGINLAVSSITAWCGLWVFERSRPAFADVI</sequence>
<dbReference type="InterPro" id="IPR013525">
    <property type="entry name" value="ABC2_TM"/>
</dbReference>
<evidence type="ECO:0000256" key="3">
    <source>
        <dbReference type="ARBA" id="ARBA00022448"/>
    </source>
</evidence>